<keyword evidence="4" id="KW-0540">Nuclease</keyword>
<reference evidence="12" key="1">
    <citation type="submission" date="2021-02" db="EMBL/GenBank/DDBJ databases">
        <authorList>
            <person name="Bekaert M."/>
        </authorList>
    </citation>
    <scope>NUCLEOTIDE SEQUENCE</scope>
    <source>
        <strain evidence="12">IoA-00</strain>
    </source>
</reference>
<evidence type="ECO:0000256" key="7">
    <source>
        <dbReference type="ARBA" id="ARBA00022759"/>
    </source>
</evidence>
<dbReference type="GO" id="GO:0004519">
    <property type="term" value="F:endonuclease activity"/>
    <property type="evidence" value="ECO:0007669"/>
    <property type="project" value="UniProtKB-KW"/>
</dbReference>
<dbReference type="GO" id="GO:0046872">
    <property type="term" value="F:metal ion binding"/>
    <property type="evidence" value="ECO:0007669"/>
    <property type="project" value="UniProtKB-KW"/>
</dbReference>
<dbReference type="Gene3D" id="3.40.1310.20">
    <property type="match status" value="1"/>
</dbReference>
<evidence type="ECO:0000256" key="6">
    <source>
        <dbReference type="ARBA" id="ARBA00022741"/>
    </source>
</evidence>
<dbReference type="GO" id="GO:0000166">
    <property type="term" value="F:nucleotide binding"/>
    <property type="evidence" value="ECO:0007669"/>
    <property type="project" value="UniProtKB-KW"/>
</dbReference>
<keyword evidence="3" id="KW-0235">DNA replication</keyword>
<keyword evidence="13" id="KW-1185">Reference proteome</keyword>
<organism evidence="12 13">
    <name type="scientific">Lepeophtheirus salmonis</name>
    <name type="common">Salmon louse</name>
    <name type="synonym">Caligus salmonis</name>
    <dbReference type="NCBI Taxonomy" id="72036"/>
    <lineage>
        <taxon>Eukaryota</taxon>
        <taxon>Metazoa</taxon>
        <taxon>Ecdysozoa</taxon>
        <taxon>Arthropoda</taxon>
        <taxon>Crustacea</taxon>
        <taxon>Multicrustacea</taxon>
        <taxon>Hexanauplia</taxon>
        <taxon>Copepoda</taxon>
        <taxon>Siphonostomatoida</taxon>
        <taxon>Caligidae</taxon>
        <taxon>Lepeophtheirus</taxon>
    </lineage>
</organism>
<dbReference type="GO" id="GO:0003677">
    <property type="term" value="F:DNA binding"/>
    <property type="evidence" value="ECO:0007669"/>
    <property type="project" value="UniProtKB-KW"/>
</dbReference>
<dbReference type="EMBL" id="HG994587">
    <property type="protein sequence ID" value="CAF3024288.1"/>
    <property type="molecule type" value="Genomic_DNA"/>
</dbReference>
<feature type="domain" description="CRESS-DNA virus Rep endonuclease" evidence="11">
    <location>
        <begin position="1"/>
        <end position="108"/>
    </location>
</feature>
<dbReference type="GO" id="GO:0016787">
    <property type="term" value="F:hydrolase activity"/>
    <property type="evidence" value="ECO:0007669"/>
    <property type="project" value="UniProtKB-KW"/>
</dbReference>
<dbReference type="InterPro" id="IPR049912">
    <property type="entry name" value="CRESS_DNA_REP"/>
</dbReference>
<keyword evidence="8" id="KW-0378">Hydrolase</keyword>
<evidence type="ECO:0000256" key="2">
    <source>
        <dbReference type="ARBA" id="ARBA00022695"/>
    </source>
</evidence>
<evidence type="ECO:0000256" key="3">
    <source>
        <dbReference type="ARBA" id="ARBA00022705"/>
    </source>
</evidence>
<keyword evidence="1" id="KW-0808">Transferase</keyword>
<gene>
    <name evidence="12" type="ORF">LSAA_14014</name>
</gene>
<dbReference type="PROSITE" id="PS52020">
    <property type="entry name" value="CRESS_DNA_REP"/>
    <property type="match status" value="1"/>
</dbReference>
<dbReference type="Proteomes" id="UP000675881">
    <property type="component" value="Chromosome 8"/>
</dbReference>
<dbReference type="AlphaFoldDB" id="A0A7R8D4A4"/>
<dbReference type="GO" id="GO:0016779">
    <property type="term" value="F:nucleotidyltransferase activity"/>
    <property type="evidence" value="ECO:0007669"/>
    <property type="project" value="UniProtKB-KW"/>
</dbReference>
<keyword evidence="5" id="KW-0479">Metal-binding</keyword>
<dbReference type="Pfam" id="PF02407">
    <property type="entry name" value="Viral_Rep"/>
    <property type="match status" value="1"/>
</dbReference>
<evidence type="ECO:0000256" key="5">
    <source>
        <dbReference type="ARBA" id="ARBA00022723"/>
    </source>
</evidence>
<name>A0A7R8D4A4_LEPSM</name>
<keyword evidence="9" id="KW-0190">Covalent protein-DNA linkage</keyword>
<evidence type="ECO:0000256" key="9">
    <source>
        <dbReference type="ARBA" id="ARBA00023124"/>
    </source>
</evidence>
<evidence type="ECO:0000256" key="8">
    <source>
        <dbReference type="ARBA" id="ARBA00022801"/>
    </source>
</evidence>
<keyword evidence="7" id="KW-0255">Endonuclease</keyword>
<keyword evidence="10" id="KW-0238">DNA-binding</keyword>
<evidence type="ECO:0000256" key="1">
    <source>
        <dbReference type="ARBA" id="ARBA00022679"/>
    </source>
</evidence>
<keyword evidence="2" id="KW-0548">Nucleotidyltransferase</keyword>
<dbReference type="GO" id="GO:0006260">
    <property type="term" value="P:DNA replication"/>
    <property type="evidence" value="ECO:0007669"/>
    <property type="project" value="UniProtKB-KW"/>
</dbReference>
<sequence length="130" mass="14864">MVRSNRICFTLNNYTNDEQIAIEDFLDQHADDLIYAIVGEEYGLNGTLHLQGYIHFKTSYLRASSGILRYWRSLPGLGRAHIEDSRGSDYANKEYCEKDGIYIDWGSPQESPMIITDRFAELVNGILHGN</sequence>
<protein>
    <submittedName>
        <fullName evidence="12">(salmon louse) hypothetical protein</fullName>
    </submittedName>
</protein>
<proteinExistence type="predicted"/>
<evidence type="ECO:0000259" key="11">
    <source>
        <dbReference type="PROSITE" id="PS52020"/>
    </source>
</evidence>
<accession>A0A7R8D4A4</accession>
<evidence type="ECO:0000256" key="10">
    <source>
        <dbReference type="ARBA" id="ARBA00023125"/>
    </source>
</evidence>
<evidence type="ECO:0000256" key="4">
    <source>
        <dbReference type="ARBA" id="ARBA00022722"/>
    </source>
</evidence>
<evidence type="ECO:0000313" key="13">
    <source>
        <dbReference type="Proteomes" id="UP000675881"/>
    </source>
</evidence>
<keyword evidence="6" id="KW-0547">Nucleotide-binding</keyword>
<evidence type="ECO:0000313" key="12">
    <source>
        <dbReference type="EMBL" id="CAF3024288.1"/>
    </source>
</evidence>